<accession>A0A6C0JH67</accession>
<reference evidence="2" key="1">
    <citation type="journal article" date="2020" name="Nature">
        <title>Giant virus diversity and host interactions through global metagenomics.</title>
        <authorList>
            <person name="Schulz F."/>
            <person name="Roux S."/>
            <person name="Paez-Espino D."/>
            <person name="Jungbluth S."/>
            <person name="Walsh D.A."/>
            <person name="Denef V.J."/>
            <person name="McMahon K.D."/>
            <person name="Konstantinidis K.T."/>
            <person name="Eloe-Fadrosh E.A."/>
            <person name="Kyrpides N.C."/>
            <person name="Woyke T."/>
        </authorList>
    </citation>
    <scope>NUCLEOTIDE SEQUENCE</scope>
    <source>
        <strain evidence="2">GVMAG-M-3300027708-5</strain>
    </source>
</reference>
<name>A0A6C0JH67_9ZZZZ</name>
<feature type="transmembrane region" description="Helical" evidence="1">
    <location>
        <begin position="6"/>
        <end position="30"/>
    </location>
</feature>
<keyword evidence="1" id="KW-1133">Transmembrane helix</keyword>
<protein>
    <submittedName>
        <fullName evidence="2">Uncharacterized protein</fullName>
    </submittedName>
</protein>
<keyword evidence="1" id="KW-0812">Transmembrane</keyword>
<dbReference type="AlphaFoldDB" id="A0A6C0JH67"/>
<dbReference type="EMBL" id="MN740406">
    <property type="protein sequence ID" value="QHU04982.1"/>
    <property type="molecule type" value="Genomic_DNA"/>
</dbReference>
<proteinExistence type="predicted"/>
<evidence type="ECO:0000313" key="2">
    <source>
        <dbReference type="EMBL" id="QHU04982.1"/>
    </source>
</evidence>
<evidence type="ECO:0000256" key="1">
    <source>
        <dbReference type="SAM" id="Phobius"/>
    </source>
</evidence>
<organism evidence="2">
    <name type="scientific">viral metagenome</name>
    <dbReference type="NCBI Taxonomy" id="1070528"/>
    <lineage>
        <taxon>unclassified sequences</taxon>
        <taxon>metagenomes</taxon>
        <taxon>organismal metagenomes</taxon>
    </lineage>
</organism>
<sequence length="89" mass="10293">MYLNTGLLIIINIIISIIIIYAGHLLWNYLKDNYSKKKTKDLVGSQIEKYKKMVGEMNDGSSSRRNMDELSQEDLAKMERELSSFMENG</sequence>
<keyword evidence="1" id="KW-0472">Membrane</keyword>